<dbReference type="EC" id="3.2.1.11" evidence="7"/>
<sequence>MVYLRRKRFKSLAMLLLIGVMLFSQSGFHPDESEAASTGDLIYDVTTDKAMYDPGAKVELRIDLKNRLGRHMVDGSVEIKAKHLQEQVGNTITKALNLNNNSDLMMIADWNAPESDFTGYLIEVDVKDSAGVIVDSDTVGVDVSSTWTKFPRYGYVWDFRQNTNTMERIDKLKNYHINVLQYYDWKYRHHKPVPPNLAQWDDWSGRMIYGDTVRSYITQARAMGMSNMAYNMVYAATSGYEQDGVEQDWALYYADDNPGGKGHFSFKMADSTPTGITHLYFFNPRNPGWQNYIFGEMNKVFQSFDFDGWHGDTVGEWGKMKTSDNQTLYVKDTYTEFLNKAKQAIGDKKLVFNPVGAQGIENVNISNVDALYAEIWPWDRDSDGLLYDTYYSLKKEIEQSRRESGGKSLVVPAYMSYDYGEQNPGSPFNTAAVMLTGATVYAAGGSRMELGDNGNMLSNEYFPAQNLYMTEELQHRISKLYDFIVAYENLLRDGQTEMMNRIEFPAYASSPYGDANKIWAYSKKDSQYEIVQMINLLGVSRNDWRANDGQKETPRQISNFEMKYYYSNEVTGVWLASPDAHDGRSKPLAFTKGTDGNGNYVKITVPSLEYWNLIYMSTEDSGGETDPPVKEYLVNGDFENGEQGWTFTGTAAHGVDSNDAYEGNKYWIYGTESYTASVSQTVSGLNPGTYTVSAKVKQNTGTPSSSRMKLTGYGG</sequence>
<keyword evidence="2 5" id="KW-0732">Signal</keyword>
<dbReference type="InterPro" id="IPR008979">
    <property type="entry name" value="Galactose-bd-like_sf"/>
</dbReference>
<dbReference type="SMR" id="Q6VUH6"/>
<dbReference type="SUPFAM" id="SSF51445">
    <property type="entry name" value="(Trans)glycosidases"/>
    <property type="match status" value="1"/>
</dbReference>
<dbReference type="Gene3D" id="3.20.20.80">
    <property type="entry name" value="Glycosidases"/>
    <property type="match status" value="1"/>
</dbReference>
<feature type="domain" description="CBM-cenC" evidence="6">
    <location>
        <begin position="631"/>
        <end position="710"/>
    </location>
</feature>
<dbReference type="Pfam" id="PF13199">
    <property type="entry name" value="Glyco_hydro_66"/>
    <property type="match status" value="1"/>
</dbReference>
<dbReference type="Gene3D" id="2.60.40.10">
    <property type="entry name" value="Immunoglobulins"/>
    <property type="match status" value="1"/>
</dbReference>
<reference evidence="7" key="1">
    <citation type="journal article" date="2005" name="Arch. Microbiol.">
        <title>Diverse dextranase genes from Paenibacillus species.</title>
        <authorList>
            <person name="Finnegan P.M."/>
            <person name="Brumbley S.M."/>
            <person name="O'Shea M.G."/>
            <person name="Nevalainen H."/>
            <person name="Bergquist P.L."/>
        </authorList>
    </citation>
    <scope>NUCLEOTIDE SEQUENCE</scope>
    <source>
        <strain evidence="7">Dex40-8</strain>
    </source>
</reference>
<dbReference type="CDD" id="cd14745">
    <property type="entry name" value="GH66"/>
    <property type="match status" value="1"/>
</dbReference>
<evidence type="ECO:0000259" key="6">
    <source>
        <dbReference type="Pfam" id="PF02018"/>
    </source>
</evidence>
<keyword evidence="7" id="KW-0326">Glycosidase</keyword>
<comment type="similarity">
    <text evidence="1">Belongs to the glycosyl hydrolase 66 family.</text>
</comment>
<name>Q6VUH6_9BACL</name>
<accession>Q6VUH6</accession>
<dbReference type="InterPro" id="IPR025092">
    <property type="entry name" value="Glyco_hydro_66"/>
</dbReference>
<dbReference type="Gene3D" id="2.60.120.260">
    <property type="entry name" value="Galactose-binding domain-like"/>
    <property type="match status" value="1"/>
</dbReference>
<evidence type="ECO:0000256" key="4">
    <source>
        <dbReference type="SAM" id="MobiDB-lite"/>
    </source>
</evidence>
<dbReference type="InterPro" id="IPR003305">
    <property type="entry name" value="CenC_carb-bd"/>
</dbReference>
<dbReference type="InterPro" id="IPR013783">
    <property type="entry name" value="Ig-like_fold"/>
</dbReference>
<dbReference type="Gene3D" id="2.60.40.1180">
    <property type="entry name" value="Golgi alpha-mannosidase II"/>
    <property type="match status" value="1"/>
</dbReference>
<dbReference type="InterPro" id="IPR013780">
    <property type="entry name" value="Glyco_hydro_b"/>
</dbReference>
<evidence type="ECO:0000256" key="5">
    <source>
        <dbReference type="SAM" id="SignalP"/>
    </source>
</evidence>
<feature type="signal peptide" evidence="5">
    <location>
        <begin position="1"/>
        <end position="26"/>
    </location>
</feature>
<evidence type="ECO:0000313" key="7">
    <source>
        <dbReference type="EMBL" id="AAQ91294.1"/>
    </source>
</evidence>
<organism evidence="7">
    <name type="scientific">Paenibacillus sp. Dex40-8</name>
    <dbReference type="NCBI Taxonomy" id="247648"/>
    <lineage>
        <taxon>Bacteria</taxon>
        <taxon>Bacillati</taxon>
        <taxon>Bacillota</taxon>
        <taxon>Bacilli</taxon>
        <taxon>Bacillales</taxon>
        <taxon>Paenibacillaceae</taxon>
        <taxon>Paenibacillus</taxon>
    </lineage>
</organism>
<dbReference type="CAZy" id="GH66">
    <property type="family name" value="Glycoside Hydrolase Family 66"/>
</dbReference>
<gene>
    <name evidence="7" type="primary">dex1</name>
</gene>
<dbReference type="GO" id="GO:0033904">
    <property type="term" value="F:dextranase activity"/>
    <property type="evidence" value="ECO:0007669"/>
    <property type="project" value="UniProtKB-EC"/>
</dbReference>
<dbReference type="InterPro" id="IPR017853">
    <property type="entry name" value="GH"/>
</dbReference>
<dbReference type="EMBL" id="AY326309">
    <property type="protein sequence ID" value="AAQ91294.1"/>
    <property type="molecule type" value="Genomic_DNA"/>
</dbReference>
<keyword evidence="3 7" id="KW-0378">Hydrolase</keyword>
<proteinExistence type="inferred from homology"/>
<feature type="chain" id="PRO_5038674341" evidence="5">
    <location>
        <begin position="27"/>
        <end position="715"/>
    </location>
</feature>
<feature type="compositionally biased region" description="Polar residues" evidence="4">
    <location>
        <begin position="696"/>
        <end position="708"/>
    </location>
</feature>
<evidence type="ECO:0000256" key="2">
    <source>
        <dbReference type="ARBA" id="ARBA00022729"/>
    </source>
</evidence>
<feature type="region of interest" description="Disordered" evidence="4">
    <location>
        <begin position="696"/>
        <end position="715"/>
    </location>
</feature>
<dbReference type="Pfam" id="PF02018">
    <property type="entry name" value="CBM_4_9"/>
    <property type="match status" value="1"/>
</dbReference>
<dbReference type="SUPFAM" id="SSF49785">
    <property type="entry name" value="Galactose-binding domain-like"/>
    <property type="match status" value="1"/>
</dbReference>
<evidence type="ECO:0000256" key="1">
    <source>
        <dbReference type="ARBA" id="ARBA00010837"/>
    </source>
</evidence>
<evidence type="ECO:0000256" key="3">
    <source>
        <dbReference type="ARBA" id="ARBA00022801"/>
    </source>
</evidence>
<dbReference type="AlphaFoldDB" id="Q6VUH6"/>
<protein>
    <submittedName>
        <fullName evidence="7">Dextranase 1</fullName>
        <ecNumber evidence="7">3.2.1.11</ecNumber>
    </submittedName>
</protein>